<organism evidence="2 3">
    <name type="scientific">Bacillus taeanensis</name>
    <dbReference type="NCBI Taxonomy" id="273032"/>
    <lineage>
        <taxon>Bacteria</taxon>
        <taxon>Bacillati</taxon>
        <taxon>Bacillota</taxon>
        <taxon>Bacilli</taxon>
        <taxon>Bacillales</taxon>
        <taxon>Bacillaceae</taxon>
        <taxon>Bacillus</taxon>
    </lineage>
</organism>
<comment type="caution">
    <text evidence="2">The sequence shown here is derived from an EMBL/GenBank/DDBJ whole genome shotgun (WGS) entry which is preliminary data.</text>
</comment>
<dbReference type="Pfam" id="PF00903">
    <property type="entry name" value="Glyoxalase"/>
    <property type="match status" value="1"/>
</dbReference>
<dbReference type="RefSeq" id="WP_113806627.1">
    <property type="nucleotide sequence ID" value="NZ_QOCW01000014.1"/>
</dbReference>
<dbReference type="EMBL" id="QOCW01000014">
    <property type="protein sequence ID" value="RBW68978.1"/>
    <property type="molecule type" value="Genomic_DNA"/>
</dbReference>
<dbReference type="CDD" id="cd07245">
    <property type="entry name" value="VOC_like"/>
    <property type="match status" value="1"/>
</dbReference>
<dbReference type="SUPFAM" id="SSF54593">
    <property type="entry name" value="Glyoxalase/Bleomycin resistance protein/Dihydroxybiphenyl dioxygenase"/>
    <property type="match status" value="1"/>
</dbReference>
<gene>
    <name evidence="2" type="ORF">DS031_13655</name>
</gene>
<dbReference type="Proteomes" id="UP000253314">
    <property type="component" value="Unassembled WGS sequence"/>
</dbReference>
<dbReference type="Gene3D" id="3.10.180.10">
    <property type="entry name" value="2,3-Dihydroxybiphenyl 1,2-Dioxygenase, domain 1"/>
    <property type="match status" value="1"/>
</dbReference>
<dbReference type="OrthoDB" id="9800322at2"/>
<dbReference type="InterPro" id="IPR029068">
    <property type="entry name" value="Glyas_Bleomycin-R_OHBP_Dase"/>
</dbReference>
<dbReference type="InterPro" id="IPR004360">
    <property type="entry name" value="Glyas_Fos-R_dOase_dom"/>
</dbReference>
<reference evidence="2 3" key="1">
    <citation type="submission" date="2018-07" db="EMBL/GenBank/DDBJ databases">
        <title>Lottiidibacillus patelloidae gen. nov., sp. nov., isolated from the intestinal tract of a marine limpet and the reclassification of B. taeanensis BH030017T, B. algicola KMM 3737T and B. hwajinpoensis SW-72T as genus Lottiidibacillus.</title>
        <authorList>
            <person name="Liu R."/>
            <person name="Huang Z."/>
        </authorList>
    </citation>
    <scope>NUCLEOTIDE SEQUENCE [LARGE SCALE GENOMIC DNA]</scope>
    <source>
        <strain evidence="2 3">BH030017</strain>
    </source>
</reference>
<evidence type="ECO:0000259" key="1">
    <source>
        <dbReference type="PROSITE" id="PS51819"/>
    </source>
</evidence>
<dbReference type="PROSITE" id="PS51819">
    <property type="entry name" value="VOC"/>
    <property type="match status" value="1"/>
</dbReference>
<dbReference type="AlphaFoldDB" id="A0A366XTV1"/>
<dbReference type="PANTHER" id="PTHR46142:SF3">
    <property type="entry name" value="F18B13.24 PROTEIN"/>
    <property type="match status" value="1"/>
</dbReference>
<keyword evidence="3" id="KW-1185">Reference proteome</keyword>
<dbReference type="InterPro" id="IPR037523">
    <property type="entry name" value="VOC_core"/>
</dbReference>
<accession>A0A366XTV1</accession>
<proteinExistence type="predicted"/>
<name>A0A366XTV1_9BACI</name>
<evidence type="ECO:0000313" key="3">
    <source>
        <dbReference type="Proteomes" id="UP000253314"/>
    </source>
</evidence>
<sequence length="127" mass="14465">MINYEAIHHVSLAVTDIERAKNFYKNVLQFKEIERPNFGFPGAWFQIGSQQLHLIVHDHAQTLRTNGGINSRDGHFAVRIQDYEAALTYLTQQGIEIKSKPASKSGFKQIFCCDPDGNLIEFNVDQN</sequence>
<protein>
    <submittedName>
        <fullName evidence="2">Glyoxalase</fullName>
    </submittedName>
</protein>
<evidence type="ECO:0000313" key="2">
    <source>
        <dbReference type="EMBL" id="RBW68978.1"/>
    </source>
</evidence>
<dbReference type="PANTHER" id="PTHR46142">
    <property type="match status" value="1"/>
</dbReference>
<feature type="domain" description="VOC" evidence="1">
    <location>
        <begin position="6"/>
        <end position="125"/>
    </location>
</feature>